<reference evidence="1" key="1">
    <citation type="submission" date="2020-08" db="EMBL/GenBank/DDBJ databases">
        <authorList>
            <person name="Cejkova D."/>
            <person name="Kubasova T."/>
            <person name="Jahodarova E."/>
            <person name="Rychlik I."/>
        </authorList>
    </citation>
    <scope>NUCLEOTIDE SEQUENCE</scope>
    <source>
        <strain evidence="1">An836</strain>
    </source>
</reference>
<reference evidence="1" key="2">
    <citation type="journal article" date="2021" name="Sci. Rep.">
        <title>The distribution of antibiotic resistance genes in chicken gut microbiota commensals.</title>
        <authorList>
            <person name="Juricova H."/>
            <person name="Matiasovicova J."/>
            <person name="Kubasova T."/>
            <person name="Cejkova D."/>
            <person name="Rychlik I."/>
        </authorList>
    </citation>
    <scope>NUCLEOTIDE SEQUENCE</scope>
    <source>
        <strain evidence="1">An836</strain>
    </source>
</reference>
<sequence length="223" mass="24779">MMQQFSLTANNDFLDQQGAGWRAVRLGDLVFPSAPDPQAGQYADDFWPSRHEEYNRLEWDRMDWTAVRDELFAAAGTLKAAEGDVAGNGAGEPPVPGHTDTLMVRRTPSHGTNILSAAHSPVVSAAPWVNPVNDRALELEFDVPSIRERTFLEMWFGYGDPSVEVRRRADGRFDVGYGQHRICAVADYPMPARDRRLMRLGDAGFLPRGPLADGMRIPAIVQD</sequence>
<organism evidence="1 2">
    <name type="scientific">Bifidobacterium pullorum subsp. saeculare</name>
    <dbReference type="NCBI Taxonomy" id="78257"/>
    <lineage>
        <taxon>Bacteria</taxon>
        <taxon>Bacillati</taxon>
        <taxon>Actinomycetota</taxon>
        <taxon>Actinomycetes</taxon>
        <taxon>Bifidobacteriales</taxon>
        <taxon>Bifidobacteriaceae</taxon>
        <taxon>Bifidobacterium</taxon>
    </lineage>
</organism>
<protein>
    <submittedName>
        <fullName evidence="1">Uncharacterized protein</fullName>
    </submittedName>
</protein>
<name>A0A938WV87_9BIFI</name>
<evidence type="ECO:0000313" key="1">
    <source>
        <dbReference type="EMBL" id="MBM6698829.1"/>
    </source>
</evidence>
<accession>A0A938WV87</accession>
<dbReference type="AlphaFoldDB" id="A0A938WV87"/>
<proteinExistence type="predicted"/>
<dbReference type="EMBL" id="JACLYU010000001">
    <property type="protein sequence ID" value="MBM6698829.1"/>
    <property type="molecule type" value="Genomic_DNA"/>
</dbReference>
<comment type="caution">
    <text evidence="1">The sequence shown here is derived from an EMBL/GenBank/DDBJ whole genome shotgun (WGS) entry which is preliminary data.</text>
</comment>
<keyword evidence="2" id="KW-1185">Reference proteome</keyword>
<gene>
    <name evidence="1" type="ORF">H7U32_00480</name>
</gene>
<evidence type="ECO:0000313" key="2">
    <source>
        <dbReference type="Proteomes" id="UP000718821"/>
    </source>
</evidence>
<dbReference type="Proteomes" id="UP000718821">
    <property type="component" value="Unassembled WGS sequence"/>
</dbReference>
<dbReference type="RefSeq" id="WP_204467071.1">
    <property type="nucleotide sequence ID" value="NZ_JACLYU010000001.1"/>
</dbReference>